<reference evidence="2 3" key="1">
    <citation type="journal article" date="2016" name="Nat. Commun.">
        <title>Thousands of microbial genomes shed light on interconnected biogeochemical processes in an aquifer system.</title>
        <authorList>
            <person name="Anantharaman K."/>
            <person name="Brown C.T."/>
            <person name="Hug L.A."/>
            <person name="Sharon I."/>
            <person name="Castelle C.J."/>
            <person name="Probst A.J."/>
            <person name="Thomas B.C."/>
            <person name="Singh A."/>
            <person name="Wilkins M.J."/>
            <person name="Karaoz U."/>
            <person name="Brodie E.L."/>
            <person name="Williams K.H."/>
            <person name="Hubbard S.S."/>
            <person name="Banfield J.F."/>
        </authorList>
    </citation>
    <scope>NUCLEOTIDE SEQUENCE [LARGE SCALE GENOMIC DNA]</scope>
</reference>
<protein>
    <submittedName>
        <fullName evidence="2">Uncharacterized protein</fullName>
    </submittedName>
</protein>
<proteinExistence type="predicted"/>
<gene>
    <name evidence="2" type="ORF">A3A63_00295</name>
</gene>
<organism evidence="2 3">
    <name type="scientific">Candidatus Gottesmanbacteria bacterium RIFCSPLOWO2_01_FULL_46_9</name>
    <dbReference type="NCBI Taxonomy" id="1798394"/>
    <lineage>
        <taxon>Bacteria</taxon>
        <taxon>Candidatus Gottesmaniibacteriota</taxon>
    </lineage>
</organism>
<evidence type="ECO:0000313" key="2">
    <source>
        <dbReference type="EMBL" id="OGG31241.1"/>
    </source>
</evidence>
<accession>A0A1F6B2V2</accession>
<name>A0A1F6B2V2_9BACT</name>
<feature type="region of interest" description="Disordered" evidence="1">
    <location>
        <begin position="296"/>
        <end position="319"/>
    </location>
</feature>
<evidence type="ECO:0000256" key="1">
    <source>
        <dbReference type="SAM" id="MobiDB-lite"/>
    </source>
</evidence>
<comment type="caution">
    <text evidence="2">The sequence shown here is derived from an EMBL/GenBank/DDBJ whole genome shotgun (WGS) entry which is preliminary data.</text>
</comment>
<sequence>MSERGRRTVRKLVENIRHPKIIGRITYVISERSQPTIHHDEETYAARRWITEGNSLLIAYGPHESIWDFPVPEQNLVYPMIHRNSDPERHAVIASAKFNDLPSRTLNSQKRLHVPHMGIANIALREYTDLMGVSIVYMVPEALKIKLIGEHPNEKNAIDEWASSTNAAAIQQLTCILDLPGAIVEYFPEATRHGNAFIRAEPLLDLIHGQFRHRERQLGVLPVALFGLEHIQRTPQQGSVLGINPGVAIDFDVMPFQTFQQLREARSLYRWDPPEGISDFERRVFMSDVVMKSLSTSEAVPSPPDRPGIYSSLMTKATD</sequence>
<dbReference type="AlphaFoldDB" id="A0A1F6B2V2"/>
<evidence type="ECO:0000313" key="3">
    <source>
        <dbReference type="Proteomes" id="UP000176450"/>
    </source>
</evidence>
<dbReference type="EMBL" id="MFJX01000020">
    <property type="protein sequence ID" value="OGG31241.1"/>
    <property type="molecule type" value="Genomic_DNA"/>
</dbReference>
<dbReference type="Proteomes" id="UP000176450">
    <property type="component" value="Unassembled WGS sequence"/>
</dbReference>